<name>E2C505_HARSA</name>
<reference evidence="1 2" key="1">
    <citation type="journal article" date="2010" name="Science">
        <title>Genomic comparison of the ants Camponotus floridanus and Harpegnathos saltator.</title>
        <authorList>
            <person name="Bonasio R."/>
            <person name="Zhang G."/>
            <person name="Ye C."/>
            <person name="Mutti N.S."/>
            <person name="Fang X."/>
            <person name="Qin N."/>
            <person name="Donahue G."/>
            <person name="Yang P."/>
            <person name="Li Q."/>
            <person name="Li C."/>
            <person name="Zhang P."/>
            <person name="Huang Z."/>
            <person name="Berger S.L."/>
            <person name="Reinberg D."/>
            <person name="Wang J."/>
            <person name="Liebig J."/>
        </authorList>
    </citation>
    <scope>NUCLEOTIDE SEQUENCE [LARGE SCALE GENOMIC DNA]</scope>
    <source>
        <strain evidence="1 2">R22 G/1</strain>
    </source>
</reference>
<proteinExistence type="predicted"/>
<dbReference type="AlphaFoldDB" id="E2C505"/>
<gene>
    <name evidence="1" type="ORF">EAI_02448</name>
</gene>
<sequence length="308" mass="34340">MDIINRLLPSSGPLLTNMRPVSRKKSKPFLKGTLDGYVLLLTDTTPRRGDISIDENNVDGSKDGIHSREGDYAMQMSREIRAREKWEKLPGTKTPVIWKSSRPPDSGCGSPENSGFGGCGCCTGEDPVRAERSRLEERSRTWPILSSGYFGEFETKTFLGDGSVKAIVFLRNGRFRFKDISRAIKSLVGTPGGCRFQLSILYDFTRVRIRGRTVATSGFSGPGQLDIFHFPLFAIHLKKPPIPYRSLQGTTSERSTEILIYLALRTNISIPYSHIGFYYWFDARPLLDARFSIGLILIASPGLALGHD</sequence>
<protein>
    <submittedName>
        <fullName evidence="1">Uncharacterized protein</fullName>
    </submittedName>
</protein>
<accession>E2C505</accession>
<dbReference type="InParanoid" id="E2C505"/>
<dbReference type="Proteomes" id="UP000008237">
    <property type="component" value="Unassembled WGS sequence"/>
</dbReference>
<evidence type="ECO:0000313" key="2">
    <source>
        <dbReference type="Proteomes" id="UP000008237"/>
    </source>
</evidence>
<dbReference type="EMBL" id="GL452712">
    <property type="protein sequence ID" value="EFN76986.1"/>
    <property type="molecule type" value="Genomic_DNA"/>
</dbReference>
<keyword evidence="2" id="KW-1185">Reference proteome</keyword>
<evidence type="ECO:0000313" key="1">
    <source>
        <dbReference type="EMBL" id="EFN76986.1"/>
    </source>
</evidence>
<organism evidence="2">
    <name type="scientific">Harpegnathos saltator</name>
    <name type="common">Jerdon's jumping ant</name>
    <dbReference type="NCBI Taxonomy" id="610380"/>
    <lineage>
        <taxon>Eukaryota</taxon>
        <taxon>Metazoa</taxon>
        <taxon>Ecdysozoa</taxon>
        <taxon>Arthropoda</taxon>
        <taxon>Hexapoda</taxon>
        <taxon>Insecta</taxon>
        <taxon>Pterygota</taxon>
        <taxon>Neoptera</taxon>
        <taxon>Endopterygota</taxon>
        <taxon>Hymenoptera</taxon>
        <taxon>Apocrita</taxon>
        <taxon>Aculeata</taxon>
        <taxon>Formicoidea</taxon>
        <taxon>Formicidae</taxon>
        <taxon>Ponerinae</taxon>
        <taxon>Ponerini</taxon>
        <taxon>Harpegnathos</taxon>
    </lineage>
</organism>